<gene>
    <name evidence="2" type="ORF">T459_05126</name>
</gene>
<dbReference type="OrthoDB" id="1726667at2759"/>
<protein>
    <recommendedName>
        <fullName evidence="4">Transmembrane protein</fullName>
    </recommendedName>
</protein>
<reference evidence="2 3" key="2">
    <citation type="journal article" date="2017" name="Genome Biol.">
        <title>New reference genome sequences of hot pepper reveal the massive evolution of plant disease-resistance genes by retroduplication.</title>
        <authorList>
            <person name="Kim S."/>
            <person name="Park J."/>
            <person name="Yeom S.I."/>
            <person name="Kim Y.M."/>
            <person name="Seo E."/>
            <person name="Kim K.T."/>
            <person name="Kim M.S."/>
            <person name="Lee J.M."/>
            <person name="Cheong K."/>
            <person name="Shin H.S."/>
            <person name="Kim S.B."/>
            <person name="Han K."/>
            <person name="Lee J."/>
            <person name="Park M."/>
            <person name="Lee H.A."/>
            <person name="Lee H.Y."/>
            <person name="Lee Y."/>
            <person name="Oh S."/>
            <person name="Lee J.H."/>
            <person name="Choi E."/>
            <person name="Choi E."/>
            <person name="Lee S.E."/>
            <person name="Jeon J."/>
            <person name="Kim H."/>
            <person name="Choi G."/>
            <person name="Song H."/>
            <person name="Lee J."/>
            <person name="Lee S.C."/>
            <person name="Kwon J.K."/>
            <person name="Lee H.Y."/>
            <person name="Koo N."/>
            <person name="Hong Y."/>
            <person name="Kim R.W."/>
            <person name="Kang W.H."/>
            <person name="Huh J.H."/>
            <person name="Kang B.C."/>
            <person name="Yang T.J."/>
            <person name="Lee Y.H."/>
            <person name="Bennetzen J.L."/>
            <person name="Choi D."/>
        </authorList>
    </citation>
    <scope>NUCLEOTIDE SEQUENCE [LARGE SCALE GENOMIC DNA]</scope>
    <source>
        <strain evidence="3">cv. CM334</strain>
    </source>
</reference>
<keyword evidence="3" id="KW-1185">Reference proteome</keyword>
<reference evidence="2 3" key="1">
    <citation type="journal article" date="2014" name="Nat. Genet.">
        <title>Genome sequence of the hot pepper provides insights into the evolution of pungency in Capsicum species.</title>
        <authorList>
            <person name="Kim S."/>
            <person name="Park M."/>
            <person name="Yeom S.I."/>
            <person name="Kim Y.M."/>
            <person name="Lee J.M."/>
            <person name="Lee H.A."/>
            <person name="Seo E."/>
            <person name="Choi J."/>
            <person name="Cheong K."/>
            <person name="Kim K.T."/>
            <person name="Jung K."/>
            <person name="Lee G.W."/>
            <person name="Oh S.K."/>
            <person name="Bae C."/>
            <person name="Kim S.B."/>
            <person name="Lee H.Y."/>
            <person name="Kim S.Y."/>
            <person name="Kim M.S."/>
            <person name="Kang B.C."/>
            <person name="Jo Y.D."/>
            <person name="Yang H.B."/>
            <person name="Jeong H.J."/>
            <person name="Kang W.H."/>
            <person name="Kwon J.K."/>
            <person name="Shin C."/>
            <person name="Lim J.Y."/>
            <person name="Park J.H."/>
            <person name="Huh J.H."/>
            <person name="Kim J.S."/>
            <person name="Kim B.D."/>
            <person name="Cohen O."/>
            <person name="Paran I."/>
            <person name="Suh M.C."/>
            <person name="Lee S.B."/>
            <person name="Kim Y.K."/>
            <person name="Shin Y."/>
            <person name="Noh S.J."/>
            <person name="Park J."/>
            <person name="Seo Y.S."/>
            <person name="Kwon S.Y."/>
            <person name="Kim H.A."/>
            <person name="Park J.M."/>
            <person name="Kim H.J."/>
            <person name="Choi S.B."/>
            <person name="Bosland P.W."/>
            <person name="Reeves G."/>
            <person name="Jo S.H."/>
            <person name="Lee B.W."/>
            <person name="Cho H.T."/>
            <person name="Choi H.S."/>
            <person name="Lee M.S."/>
            <person name="Yu Y."/>
            <person name="Do Choi Y."/>
            <person name="Park B.S."/>
            <person name="van Deynze A."/>
            <person name="Ashrafi H."/>
            <person name="Hill T."/>
            <person name="Kim W.T."/>
            <person name="Pai H.S."/>
            <person name="Ahn H.K."/>
            <person name="Yeam I."/>
            <person name="Giovannoni J.J."/>
            <person name="Rose J.K."/>
            <person name="Sorensen I."/>
            <person name="Lee S.J."/>
            <person name="Kim R.W."/>
            <person name="Choi I.Y."/>
            <person name="Choi B.S."/>
            <person name="Lim J.S."/>
            <person name="Lee Y.H."/>
            <person name="Choi D."/>
        </authorList>
    </citation>
    <scope>NUCLEOTIDE SEQUENCE [LARGE SCALE GENOMIC DNA]</scope>
    <source>
        <strain evidence="3">cv. CM334</strain>
    </source>
</reference>
<comment type="caution">
    <text evidence="2">The sequence shown here is derived from an EMBL/GenBank/DDBJ whole genome shotgun (WGS) entry which is preliminary data.</text>
</comment>
<proteinExistence type="predicted"/>
<sequence>MLDIMEGIQKVFRSATPQDSNTTFRSISAALEKAPIKSSPSASSADHSQLLLTRSSKQAVSLWTCSKLCAICFVAGIFVGYTLKRRVRQWASKLLKGLKD</sequence>
<keyword evidence="1" id="KW-0812">Transmembrane</keyword>
<dbReference type="AlphaFoldDB" id="A0A2G3A747"/>
<feature type="transmembrane region" description="Helical" evidence="1">
    <location>
        <begin position="60"/>
        <end position="83"/>
    </location>
</feature>
<name>A0A2G3A747_CAPAN</name>
<keyword evidence="1" id="KW-1133">Transmembrane helix</keyword>
<dbReference type="STRING" id="4072.A0A2G3A747"/>
<dbReference type="EMBL" id="AYRZ02000002">
    <property type="protein sequence ID" value="PHT90013.1"/>
    <property type="molecule type" value="Genomic_DNA"/>
</dbReference>
<dbReference type="Gramene" id="PHT90013">
    <property type="protein sequence ID" value="PHT90013"/>
    <property type="gene ID" value="T459_05126"/>
</dbReference>
<evidence type="ECO:0000313" key="2">
    <source>
        <dbReference type="EMBL" id="PHT90013.1"/>
    </source>
</evidence>
<evidence type="ECO:0000256" key="1">
    <source>
        <dbReference type="SAM" id="Phobius"/>
    </source>
</evidence>
<dbReference type="OMA" id="CAKACAI"/>
<accession>A0A2G3A747</accession>
<organism evidence="2 3">
    <name type="scientific">Capsicum annuum</name>
    <name type="common">Capsicum pepper</name>
    <dbReference type="NCBI Taxonomy" id="4072"/>
    <lineage>
        <taxon>Eukaryota</taxon>
        <taxon>Viridiplantae</taxon>
        <taxon>Streptophyta</taxon>
        <taxon>Embryophyta</taxon>
        <taxon>Tracheophyta</taxon>
        <taxon>Spermatophyta</taxon>
        <taxon>Magnoliopsida</taxon>
        <taxon>eudicotyledons</taxon>
        <taxon>Gunneridae</taxon>
        <taxon>Pentapetalae</taxon>
        <taxon>asterids</taxon>
        <taxon>lamiids</taxon>
        <taxon>Solanales</taxon>
        <taxon>Solanaceae</taxon>
        <taxon>Solanoideae</taxon>
        <taxon>Capsiceae</taxon>
        <taxon>Capsicum</taxon>
    </lineage>
</organism>
<evidence type="ECO:0000313" key="3">
    <source>
        <dbReference type="Proteomes" id="UP000222542"/>
    </source>
</evidence>
<dbReference type="Proteomes" id="UP000222542">
    <property type="component" value="Unassembled WGS sequence"/>
</dbReference>
<evidence type="ECO:0008006" key="4">
    <source>
        <dbReference type="Google" id="ProtNLM"/>
    </source>
</evidence>
<keyword evidence="1" id="KW-0472">Membrane</keyword>